<accession>A0A6A6WE69</accession>
<dbReference type="OrthoDB" id="10249419at2759"/>
<organism evidence="2 3">
    <name type="scientific">Pseudovirgaria hyperparasitica</name>
    <dbReference type="NCBI Taxonomy" id="470096"/>
    <lineage>
        <taxon>Eukaryota</taxon>
        <taxon>Fungi</taxon>
        <taxon>Dikarya</taxon>
        <taxon>Ascomycota</taxon>
        <taxon>Pezizomycotina</taxon>
        <taxon>Dothideomycetes</taxon>
        <taxon>Dothideomycetes incertae sedis</taxon>
        <taxon>Acrospermales</taxon>
        <taxon>Acrospermaceae</taxon>
        <taxon>Pseudovirgaria</taxon>
    </lineage>
</organism>
<dbReference type="Gene3D" id="3.10.180.10">
    <property type="entry name" value="2,3-Dihydroxybiphenyl 1,2-Dioxygenase, domain 1"/>
    <property type="match status" value="1"/>
</dbReference>
<dbReference type="SUPFAM" id="SSF54593">
    <property type="entry name" value="Glyoxalase/Bleomycin resistance protein/Dihydroxybiphenyl dioxygenase"/>
    <property type="match status" value="1"/>
</dbReference>
<dbReference type="EMBL" id="ML996568">
    <property type="protein sequence ID" value="KAF2760166.1"/>
    <property type="molecule type" value="Genomic_DNA"/>
</dbReference>
<dbReference type="PANTHER" id="PTHR35006">
    <property type="entry name" value="GLYOXALASE FAMILY PROTEIN (AFU_ORTHOLOGUE AFUA_5G14830)"/>
    <property type="match status" value="1"/>
</dbReference>
<dbReference type="GO" id="GO:0051213">
    <property type="term" value="F:dioxygenase activity"/>
    <property type="evidence" value="ECO:0007669"/>
    <property type="project" value="UniProtKB-KW"/>
</dbReference>
<evidence type="ECO:0000259" key="1">
    <source>
        <dbReference type="Pfam" id="PF00903"/>
    </source>
</evidence>
<proteinExistence type="predicted"/>
<dbReference type="InterPro" id="IPR004360">
    <property type="entry name" value="Glyas_Fos-R_dOase_dom"/>
</dbReference>
<dbReference type="AlphaFoldDB" id="A0A6A6WE69"/>
<dbReference type="InterPro" id="IPR029068">
    <property type="entry name" value="Glyas_Bleomycin-R_OHBP_Dase"/>
</dbReference>
<evidence type="ECO:0000313" key="3">
    <source>
        <dbReference type="Proteomes" id="UP000799437"/>
    </source>
</evidence>
<dbReference type="Pfam" id="PF00903">
    <property type="entry name" value="Glyoxalase"/>
    <property type="match status" value="1"/>
</dbReference>
<reference evidence="2" key="1">
    <citation type="journal article" date="2020" name="Stud. Mycol.">
        <title>101 Dothideomycetes genomes: a test case for predicting lifestyles and emergence of pathogens.</title>
        <authorList>
            <person name="Haridas S."/>
            <person name="Albert R."/>
            <person name="Binder M."/>
            <person name="Bloem J."/>
            <person name="Labutti K."/>
            <person name="Salamov A."/>
            <person name="Andreopoulos B."/>
            <person name="Baker S."/>
            <person name="Barry K."/>
            <person name="Bills G."/>
            <person name="Bluhm B."/>
            <person name="Cannon C."/>
            <person name="Castanera R."/>
            <person name="Culley D."/>
            <person name="Daum C."/>
            <person name="Ezra D."/>
            <person name="Gonzalez J."/>
            <person name="Henrissat B."/>
            <person name="Kuo A."/>
            <person name="Liang C."/>
            <person name="Lipzen A."/>
            <person name="Lutzoni F."/>
            <person name="Magnuson J."/>
            <person name="Mondo S."/>
            <person name="Nolan M."/>
            <person name="Ohm R."/>
            <person name="Pangilinan J."/>
            <person name="Park H.-J."/>
            <person name="Ramirez L."/>
            <person name="Alfaro M."/>
            <person name="Sun H."/>
            <person name="Tritt A."/>
            <person name="Yoshinaga Y."/>
            <person name="Zwiers L.-H."/>
            <person name="Turgeon B."/>
            <person name="Goodwin S."/>
            <person name="Spatafora J."/>
            <person name="Crous P."/>
            <person name="Grigoriev I."/>
        </authorList>
    </citation>
    <scope>NUCLEOTIDE SEQUENCE</scope>
    <source>
        <strain evidence="2">CBS 121739</strain>
    </source>
</reference>
<keyword evidence="3" id="KW-1185">Reference proteome</keyword>
<dbReference type="RefSeq" id="XP_033602617.1">
    <property type="nucleotide sequence ID" value="XM_033743528.1"/>
</dbReference>
<keyword evidence="2" id="KW-0560">Oxidoreductase</keyword>
<dbReference type="GeneID" id="54484582"/>
<keyword evidence="2" id="KW-0223">Dioxygenase</keyword>
<dbReference type="Proteomes" id="UP000799437">
    <property type="component" value="Unassembled WGS sequence"/>
</dbReference>
<name>A0A6A6WE69_9PEZI</name>
<sequence length="141" mass="15418">MTPPNPYGTGKLNHIGIKVPSELYEQTVALYLAILTPLGYTKQMDFGVAVGFGIGADGPSDFWVSVAKDASQETRGLHLAFTAETREQVRVWYEAAIGAGGKDNGPPGLRPMYHEDYYGAFVFDPVGNNIEIVDHKPYPKE</sequence>
<evidence type="ECO:0000313" key="2">
    <source>
        <dbReference type="EMBL" id="KAF2760166.1"/>
    </source>
</evidence>
<gene>
    <name evidence="2" type="ORF">EJ05DRAFT_474068</name>
</gene>
<protein>
    <submittedName>
        <fullName evidence="2">Glyoxalase/bleomycin resistance protein/dioxygenase</fullName>
    </submittedName>
</protein>
<dbReference type="CDD" id="cd07262">
    <property type="entry name" value="VOC_like"/>
    <property type="match status" value="1"/>
</dbReference>
<feature type="domain" description="Glyoxalase/fosfomycin resistance/dioxygenase" evidence="1">
    <location>
        <begin position="74"/>
        <end position="132"/>
    </location>
</feature>
<dbReference type="PANTHER" id="PTHR35006:SF2">
    <property type="entry name" value="GLYOXALASE FAMILY PROTEIN (AFU_ORTHOLOGUE AFUA_5G14830)"/>
    <property type="match status" value="1"/>
</dbReference>